<evidence type="ECO:0000313" key="8">
    <source>
        <dbReference type="EMBL" id="OWF40258.1"/>
    </source>
</evidence>
<keyword evidence="3" id="KW-0509">mRNA transport</keyword>
<dbReference type="GO" id="GO:0006406">
    <property type="term" value="P:mRNA export from nucleus"/>
    <property type="evidence" value="ECO:0007669"/>
    <property type="project" value="TreeGrafter"/>
</dbReference>
<evidence type="ECO:0000313" key="9">
    <source>
        <dbReference type="Proteomes" id="UP000242188"/>
    </source>
</evidence>
<dbReference type="GO" id="GO:0017056">
    <property type="term" value="F:structural constituent of nuclear pore"/>
    <property type="evidence" value="ECO:0007669"/>
    <property type="project" value="InterPro"/>
</dbReference>
<dbReference type="STRING" id="6573.A0A210PUU6"/>
<proteinExistence type="predicted"/>
<accession>A0A210PUU6</accession>
<dbReference type="GO" id="GO:0005643">
    <property type="term" value="C:nuclear pore"/>
    <property type="evidence" value="ECO:0007669"/>
    <property type="project" value="UniProtKB-SubCell"/>
</dbReference>
<keyword evidence="9" id="KW-1185">Reference proteome</keyword>
<evidence type="ECO:0000256" key="4">
    <source>
        <dbReference type="ARBA" id="ARBA00022927"/>
    </source>
</evidence>
<organism evidence="8 9">
    <name type="scientific">Mizuhopecten yessoensis</name>
    <name type="common">Japanese scallop</name>
    <name type="synonym">Patinopecten yessoensis</name>
    <dbReference type="NCBI Taxonomy" id="6573"/>
    <lineage>
        <taxon>Eukaryota</taxon>
        <taxon>Metazoa</taxon>
        <taxon>Spiralia</taxon>
        <taxon>Lophotrochozoa</taxon>
        <taxon>Mollusca</taxon>
        <taxon>Bivalvia</taxon>
        <taxon>Autobranchia</taxon>
        <taxon>Pteriomorphia</taxon>
        <taxon>Pectinida</taxon>
        <taxon>Pectinoidea</taxon>
        <taxon>Pectinidae</taxon>
        <taxon>Mizuhopecten</taxon>
    </lineage>
</organism>
<dbReference type="Proteomes" id="UP000242188">
    <property type="component" value="Unassembled WGS sequence"/>
</dbReference>
<gene>
    <name evidence="8" type="ORF">KP79_PYT16781</name>
</gene>
<evidence type="ECO:0000256" key="2">
    <source>
        <dbReference type="ARBA" id="ARBA00022448"/>
    </source>
</evidence>
<dbReference type="GO" id="GO:0006606">
    <property type="term" value="P:protein import into nucleus"/>
    <property type="evidence" value="ECO:0007669"/>
    <property type="project" value="TreeGrafter"/>
</dbReference>
<keyword evidence="2" id="KW-0813">Transport</keyword>
<comment type="caution">
    <text evidence="8">The sequence shown here is derived from an EMBL/GenBank/DDBJ whole genome shotgun (WGS) entry which is preliminary data.</text>
</comment>
<evidence type="ECO:0000256" key="6">
    <source>
        <dbReference type="ARBA" id="ARBA00023132"/>
    </source>
</evidence>
<evidence type="ECO:0000256" key="1">
    <source>
        <dbReference type="ARBA" id="ARBA00004567"/>
    </source>
</evidence>
<keyword evidence="6" id="KW-0906">Nuclear pore complex</keyword>
<dbReference type="InterPro" id="IPR019321">
    <property type="entry name" value="Nucleoporin_Nup88"/>
</dbReference>
<dbReference type="InterPro" id="IPR037700">
    <property type="entry name" value="NUP88/NUP82"/>
</dbReference>
<dbReference type="PANTHER" id="PTHR13257">
    <property type="entry name" value="NUCLEOPORIN NUP84-RELATED"/>
    <property type="match status" value="1"/>
</dbReference>
<dbReference type="EMBL" id="NEDP02005477">
    <property type="protein sequence ID" value="OWF40258.1"/>
    <property type="molecule type" value="Genomic_DNA"/>
</dbReference>
<evidence type="ECO:0000256" key="3">
    <source>
        <dbReference type="ARBA" id="ARBA00022816"/>
    </source>
</evidence>
<dbReference type="PANTHER" id="PTHR13257:SF0">
    <property type="entry name" value="NUCLEAR PORE COMPLEX PROTEIN NUP88"/>
    <property type="match status" value="1"/>
</dbReference>
<dbReference type="AlphaFoldDB" id="A0A210PUU6"/>
<keyword evidence="4" id="KW-0653">Protein transport</keyword>
<keyword evidence="5" id="KW-0811">Translocation</keyword>
<sequence length="586" mass="64167">MAGVDNWRTCLNDQPFCKQLRENNAKDSRQKRCSTSKGLTAVQGGDLYVWDSFASHLVFYNLKNLLPECADRERNQAQILLCSNAPRFDVEFLTFNPSGSLVALWGQSGITVLELPKRWGRYAELEGGKPSITCKSVSIASHFFASHKGAGLQQVLWHPGSESDTHLTFLMSNGILSVYNVQFPDIPTQVIHLDSHGADLSQTTSCISVATALGERTMGFDFGPSIQLSRRASLSQSSLYSQTDSITVWPAYIVKGNGDMLVAYTDLHSGSPVKLPPQGPLLMHPPAEDNYGVDACAVCCLGEAPTVLVIATCEGKLHHCIVLPSSSPEYQGDNDWSTSAGSTGQFEGAPDVSLYVYESVELELTLTMADGDLEEELTCPIRLLKDAVNSDWYHCCHAAGIHTVILPWLSNLQTFCFDDGADLQDLPEQQECIVEHLICTKPLPSSPPSPVLGVGVVREADLGTSLLALTSDIDFVSLPLREFLIAAPVSVRPSMSAPHKSLSRVIDAESHKSASQGALNVITMSCRVRILTELKQQQQQDLGDLEISRTRLHESAQELAIRYDDCQEAHDSILRRSVIDDKQFSF</sequence>
<dbReference type="Pfam" id="PF10168">
    <property type="entry name" value="Nup88"/>
    <property type="match status" value="2"/>
</dbReference>
<dbReference type="OrthoDB" id="341482at2759"/>
<evidence type="ECO:0000256" key="7">
    <source>
        <dbReference type="ARBA" id="ARBA00023242"/>
    </source>
</evidence>
<dbReference type="GO" id="GO:0000056">
    <property type="term" value="P:ribosomal small subunit export from nucleus"/>
    <property type="evidence" value="ECO:0007669"/>
    <property type="project" value="InterPro"/>
</dbReference>
<name>A0A210PUU6_MIZYE</name>
<reference evidence="8 9" key="1">
    <citation type="journal article" date="2017" name="Nat. Ecol. Evol.">
        <title>Scallop genome provides insights into evolution of bilaterian karyotype and development.</title>
        <authorList>
            <person name="Wang S."/>
            <person name="Zhang J."/>
            <person name="Jiao W."/>
            <person name="Li J."/>
            <person name="Xun X."/>
            <person name="Sun Y."/>
            <person name="Guo X."/>
            <person name="Huan P."/>
            <person name="Dong B."/>
            <person name="Zhang L."/>
            <person name="Hu X."/>
            <person name="Sun X."/>
            <person name="Wang J."/>
            <person name="Zhao C."/>
            <person name="Wang Y."/>
            <person name="Wang D."/>
            <person name="Huang X."/>
            <person name="Wang R."/>
            <person name="Lv J."/>
            <person name="Li Y."/>
            <person name="Zhang Z."/>
            <person name="Liu B."/>
            <person name="Lu W."/>
            <person name="Hui Y."/>
            <person name="Liang J."/>
            <person name="Zhou Z."/>
            <person name="Hou R."/>
            <person name="Li X."/>
            <person name="Liu Y."/>
            <person name="Li H."/>
            <person name="Ning X."/>
            <person name="Lin Y."/>
            <person name="Zhao L."/>
            <person name="Xing Q."/>
            <person name="Dou J."/>
            <person name="Li Y."/>
            <person name="Mao J."/>
            <person name="Guo H."/>
            <person name="Dou H."/>
            <person name="Li T."/>
            <person name="Mu C."/>
            <person name="Jiang W."/>
            <person name="Fu Q."/>
            <person name="Fu X."/>
            <person name="Miao Y."/>
            <person name="Liu J."/>
            <person name="Yu Q."/>
            <person name="Li R."/>
            <person name="Liao H."/>
            <person name="Li X."/>
            <person name="Kong Y."/>
            <person name="Jiang Z."/>
            <person name="Chourrout D."/>
            <person name="Li R."/>
            <person name="Bao Z."/>
        </authorList>
    </citation>
    <scope>NUCLEOTIDE SEQUENCE [LARGE SCALE GENOMIC DNA]</scope>
    <source>
        <strain evidence="8 9">PY_sf001</strain>
    </source>
</reference>
<evidence type="ECO:0000256" key="5">
    <source>
        <dbReference type="ARBA" id="ARBA00023010"/>
    </source>
</evidence>
<comment type="subcellular location">
    <subcellularLocation>
        <location evidence="1">Nucleus</location>
        <location evidence="1">Nuclear pore complex</location>
    </subcellularLocation>
</comment>
<dbReference type="GO" id="GO:0000055">
    <property type="term" value="P:ribosomal large subunit export from nucleus"/>
    <property type="evidence" value="ECO:0007669"/>
    <property type="project" value="InterPro"/>
</dbReference>
<protein>
    <submittedName>
        <fullName evidence="8">Nuclear pore complex protein Nup88</fullName>
    </submittedName>
</protein>
<keyword evidence="7" id="KW-0539">Nucleus</keyword>